<proteinExistence type="inferred from homology"/>
<keyword evidence="2" id="KW-0378">Hydrolase</keyword>
<name>A0A9E9LXX4_9BURK</name>
<dbReference type="InterPro" id="IPR014166">
    <property type="entry name" value="Tol-Pal_acyl-CoA_thioesterase"/>
</dbReference>
<dbReference type="NCBIfam" id="TIGR00051">
    <property type="entry name" value="YbgC/FadM family acyl-CoA thioesterase"/>
    <property type="match status" value="1"/>
</dbReference>
<dbReference type="Proteomes" id="UP001156215">
    <property type="component" value="Chromosome"/>
</dbReference>
<dbReference type="CDD" id="cd00586">
    <property type="entry name" value="4HBT"/>
    <property type="match status" value="1"/>
</dbReference>
<dbReference type="SUPFAM" id="SSF54637">
    <property type="entry name" value="Thioesterase/thiol ester dehydrase-isomerase"/>
    <property type="match status" value="1"/>
</dbReference>
<sequence>MSYFQKKTASVFEWPLRVYIEDTDMGGVVFYANYLKFFERARTEWLRSLGVSQQMLMDEYSQIFVVGRLSVDYIKSARLDDALRITVEVERMGKASVHFSQKAWCGDTLLASGLIQIVSVSLPQMRPVAIPSGILEKMQN</sequence>
<keyword evidence="5" id="KW-1185">Reference proteome</keyword>
<comment type="similarity">
    <text evidence="1">Belongs to the 4-hydroxybenzoyl-CoA thioesterase family.</text>
</comment>
<dbReference type="AlphaFoldDB" id="A0A9E9LXX4"/>
<dbReference type="NCBIfam" id="TIGR02799">
    <property type="entry name" value="thio_ybgC"/>
    <property type="match status" value="1"/>
</dbReference>
<reference evidence="4" key="1">
    <citation type="journal article" date="2022" name="Front. Microbiol.">
        <title>New perspectives on an old grouping: The genomic and phenotypic variability of Oxalobacter formigenes and the implications for calcium oxalate stone prevention.</title>
        <authorList>
            <person name="Chmiel J.A."/>
            <person name="Carr C."/>
            <person name="Stuivenberg G.A."/>
            <person name="Venema R."/>
            <person name="Chanyi R.M."/>
            <person name="Al K.F."/>
            <person name="Giguere D."/>
            <person name="Say H."/>
            <person name="Akouris P.P."/>
            <person name="Dominguez Romero S.A."/>
            <person name="Kwong A."/>
            <person name="Tai V."/>
            <person name="Koval S.F."/>
            <person name="Razvi H."/>
            <person name="Bjazevic J."/>
            <person name="Burton J.P."/>
        </authorList>
    </citation>
    <scope>NUCLEOTIDE SEQUENCE</scope>
    <source>
        <strain evidence="4">WoOx3</strain>
    </source>
</reference>
<dbReference type="GO" id="GO:0047617">
    <property type="term" value="F:fatty acyl-CoA hydrolase activity"/>
    <property type="evidence" value="ECO:0007669"/>
    <property type="project" value="TreeGrafter"/>
</dbReference>
<dbReference type="Gene3D" id="3.10.129.10">
    <property type="entry name" value="Hotdog Thioesterase"/>
    <property type="match status" value="1"/>
</dbReference>
<accession>A0A9E9LXX4</accession>
<protein>
    <submittedName>
        <fullName evidence="4">Tol-pal system-associated acyl-CoA thioesterase</fullName>
    </submittedName>
</protein>
<dbReference type="InterPro" id="IPR050563">
    <property type="entry name" value="4-hydroxybenzoyl-CoA_TE"/>
</dbReference>
<dbReference type="PANTHER" id="PTHR31793:SF37">
    <property type="entry name" value="ACYL-COA THIOESTER HYDROLASE YBGC"/>
    <property type="match status" value="1"/>
</dbReference>
<gene>
    <name evidence="4" type="primary">ybgC</name>
    <name evidence="4" type="ORF">NB640_03475</name>
</gene>
<dbReference type="KEGG" id="ovb:NB640_03475"/>
<dbReference type="RefSeq" id="WP_269309767.1">
    <property type="nucleotide sequence ID" value="NZ_CP098242.1"/>
</dbReference>
<feature type="domain" description="Thioesterase" evidence="3">
    <location>
        <begin position="26"/>
        <end position="110"/>
    </location>
</feature>
<dbReference type="InterPro" id="IPR006683">
    <property type="entry name" value="Thioestr_dom"/>
</dbReference>
<dbReference type="Pfam" id="PF03061">
    <property type="entry name" value="4HBT"/>
    <property type="match status" value="1"/>
</dbReference>
<evidence type="ECO:0000313" key="5">
    <source>
        <dbReference type="Proteomes" id="UP001156215"/>
    </source>
</evidence>
<dbReference type="InterPro" id="IPR006684">
    <property type="entry name" value="YbgC/YbaW"/>
</dbReference>
<dbReference type="EMBL" id="CP098242">
    <property type="protein sequence ID" value="WAW10727.1"/>
    <property type="molecule type" value="Genomic_DNA"/>
</dbReference>
<dbReference type="PANTHER" id="PTHR31793">
    <property type="entry name" value="4-HYDROXYBENZOYL-COA THIOESTERASE FAMILY MEMBER"/>
    <property type="match status" value="1"/>
</dbReference>
<evidence type="ECO:0000256" key="1">
    <source>
        <dbReference type="ARBA" id="ARBA00005953"/>
    </source>
</evidence>
<evidence type="ECO:0000256" key="2">
    <source>
        <dbReference type="ARBA" id="ARBA00022801"/>
    </source>
</evidence>
<dbReference type="InterPro" id="IPR029069">
    <property type="entry name" value="HotDog_dom_sf"/>
</dbReference>
<dbReference type="PIRSF" id="PIRSF003230">
    <property type="entry name" value="YbgC"/>
    <property type="match status" value="1"/>
</dbReference>
<dbReference type="FunFam" id="3.10.129.10:FF:000004">
    <property type="entry name" value="Tol-pal system-associated acyl-CoA thioesterase"/>
    <property type="match status" value="1"/>
</dbReference>
<organism evidence="4 5">
    <name type="scientific">Oxalobacter vibrioformis</name>
    <dbReference type="NCBI Taxonomy" id="933080"/>
    <lineage>
        <taxon>Bacteria</taxon>
        <taxon>Pseudomonadati</taxon>
        <taxon>Pseudomonadota</taxon>
        <taxon>Betaproteobacteria</taxon>
        <taxon>Burkholderiales</taxon>
        <taxon>Oxalobacteraceae</taxon>
        <taxon>Oxalobacter</taxon>
    </lineage>
</organism>
<evidence type="ECO:0000313" key="4">
    <source>
        <dbReference type="EMBL" id="WAW10727.1"/>
    </source>
</evidence>
<evidence type="ECO:0000259" key="3">
    <source>
        <dbReference type="Pfam" id="PF03061"/>
    </source>
</evidence>